<gene>
    <name evidence="2" type="ORF">g.19670</name>
</gene>
<proteinExistence type="predicted"/>
<protein>
    <submittedName>
        <fullName evidence="2">Uncharacterized protein</fullName>
    </submittedName>
</protein>
<dbReference type="AlphaFoldDB" id="A0A1B6J476"/>
<sequence length="166" mass="18458">EINERENPDRNIPINQTHSDEVETCLEIVQGEIVSISETASKCTEEKGSCEATTALKQSSTSAKKPIKVKPFKNNKSVPKLVDKEICGQSGSNLPINVSDSCKGKSCLRTVPQEFAPVPKKTKTNLKRRRSSSKEKTVKSLKQSRKRTKPLKDALEPIKKKSRCHV</sequence>
<reference evidence="2" key="1">
    <citation type="submission" date="2015-11" db="EMBL/GenBank/DDBJ databases">
        <title>De novo transcriptome assembly of four potential Pierce s Disease insect vectors from Arizona vineyards.</title>
        <authorList>
            <person name="Tassone E.E."/>
        </authorList>
    </citation>
    <scope>NUCLEOTIDE SEQUENCE</scope>
</reference>
<name>A0A1B6J476_9HEMI</name>
<organism evidence="2">
    <name type="scientific">Homalodisca liturata</name>
    <dbReference type="NCBI Taxonomy" id="320908"/>
    <lineage>
        <taxon>Eukaryota</taxon>
        <taxon>Metazoa</taxon>
        <taxon>Ecdysozoa</taxon>
        <taxon>Arthropoda</taxon>
        <taxon>Hexapoda</taxon>
        <taxon>Insecta</taxon>
        <taxon>Pterygota</taxon>
        <taxon>Neoptera</taxon>
        <taxon>Paraneoptera</taxon>
        <taxon>Hemiptera</taxon>
        <taxon>Auchenorrhyncha</taxon>
        <taxon>Membracoidea</taxon>
        <taxon>Cicadellidae</taxon>
        <taxon>Cicadellinae</taxon>
        <taxon>Proconiini</taxon>
        <taxon>Homalodisca</taxon>
    </lineage>
</organism>
<evidence type="ECO:0000256" key="1">
    <source>
        <dbReference type="SAM" id="MobiDB-lite"/>
    </source>
</evidence>
<feature type="region of interest" description="Disordered" evidence="1">
    <location>
        <begin position="118"/>
        <end position="166"/>
    </location>
</feature>
<feature type="non-terminal residue" evidence="2">
    <location>
        <position position="1"/>
    </location>
</feature>
<feature type="compositionally biased region" description="Basic and acidic residues" evidence="1">
    <location>
        <begin position="150"/>
        <end position="159"/>
    </location>
</feature>
<feature type="compositionally biased region" description="Basic residues" evidence="1">
    <location>
        <begin position="120"/>
        <end position="131"/>
    </location>
</feature>
<dbReference type="EMBL" id="GECU01013722">
    <property type="protein sequence ID" value="JAS93984.1"/>
    <property type="molecule type" value="Transcribed_RNA"/>
</dbReference>
<accession>A0A1B6J476</accession>
<evidence type="ECO:0000313" key="2">
    <source>
        <dbReference type="EMBL" id="JAS93984.1"/>
    </source>
</evidence>